<organism evidence="1 3">
    <name type="scientific">Corynebacterium imitans</name>
    <dbReference type="NCBI Taxonomy" id="156978"/>
    <lineage>
        <taxon>Bacteria</taxon>
        <taxon>Bacillati</taxon>
        <taxon>Actinomycetota</taxon>
        <taxon>Actinomycetes</taxon>
        <taxon>Mycobacteriales</taxon>
        <taxon>Corynebacteriaceae</taxon>
        <taxon>Corynebacterium</taxon>
    </lineage>
</organism>
<name>A0A076NGT7_9CORY</name>
<dbReference type="STRING" id="156978.CIMIT_07020"/>
<gene>
    <name evidence="1" type="ORF">CIMIT_07020</name>
    <name evidence="2" type="ORF">SAMEA4535761_01464</name>
</gene>
<dbReference type="EMBL" id="LT906467">
    <property type="protein sequence ID" value="SNV73990.1"/>
    <property type="molecule type" value="Genomic_DNA"/>
</dbReference>
<dbReference type="RefSeq" id="WP_038590896.1">
    <property type="nucleotide sequence ID" value="NZ_CP009211.1"/>
</dbReference>
<accession>A0A076NGT7</accession>
<dbReference type="eggNOG" id="COG1704">
    <property type="taxonomic scope" value="Bacteria"/>
</dbReference>
<dbReference type="SUPFAM" id="SSF140478">
    <property type="entry name" value="LemA-like"/>
    <property type="match status" value="1"/>
</dbReference>
<reference evidence="1 3" key="1">
    <citation type="submission" date="2014-08" db="EMBL/GenBank/DDBJ databases">
        <title>Complete genome sequence of Corynebacterium imitans DSM 44264, isolated from a five-month-old boy with suspected pharyngeal diphtheria.</title>
        <authorList>
            <person name="Mollmann S."/>
            <person name="Albersmeier A."/>
            <person name="Ruckert C."/>
            <person name="Tauch A."/>
        </authorList>
    </citation>
    <scope>NUCLEOTIDE SEQUENCE [LARGE SCALE GENOMIC DNA]</scope>
    <source>
        <strain evidence="1 3">DSM 44264</strain>
    </source>
</reference>
<evidence type="ECO:0000313" key="4">
    <source>
        <dbReference type="Proteomes" id="UP000215374"/>
    </source>
</evidence>
<dbReference type="HOGENOM" id="CLU_098191_1_0_11"/>
<keyword evidence="3" id="KW-1185">Reference proteome</keyword>
<sequence>MTVVWVIVAVAVTLFAAWAYFTAQRLDRLHTRLDRSREALQAALDRRAAVVAAVVPQLRERARAIEEVRLDARDVDSRLELERTFAADLVALTEEVEELQAPEVRRELQDAQTRVFLALRFYNEAVSDTRDLRLRPLVRVLRLGGTAALPEYAALEELELN</sequence>
<protein>
    <submittedName>
        <fullName evidence="2">Putative secreted protein</fullName>
    </submittedName>
</protein>
<proteinExistence type="predicted"/>
<dbReference type="InterPro" id="IPR023353">
    <property type="entry name" value="LemA-like_dom_sf"/>
</dbReference>
<evidence type="ECO:0000313" key="1">
    <source>
        <dbReference type="EMBL" id="AIJ33684.1"/>
    </source>
</evidence>
<dbReference type="KEGG" id="cii:CIMIT_07020"/>
<dbReference type="AlphaFoldDB" id="A0A076NGT7"/>
<reference evidence="2 4" key="2">
    <citation type="submission" date="2017-06" db="EMBL/GenBank/DDBJ databases">
        <authorList>
            <consortium name="Pathogen Informatics"/>
        </authorList>
    </citation>
    <scope>NUCLEOTIDE SEQUENCE [LARGE SCALE GENOMIC DNA]</scope>
    <source>
        <strain evidence="2 4">NCTC13015</strain>
    </source>
</reference>
<dbReference type="Proteomes" id="UP000028780">
    <property type="component" value="Chromosome"/>
</dbReference>
<dbReference type="Proteomes" id="UP000215374">
    <property type="component" value="Chromosome 1"/>
</dbReference>
<dbReference type="OrthoDB" id="3214694at2"/>
<dbReference type="EMBL" id="CP009211">
    <property type="protein sequence ID" value="AIJ33684.1"/>
    <property type="molecule type" value="Genomic_DNA"/>
</dbReference>
<evidence type="ECO:0000313" key="3">
    <source>
        <dbReference type="Proteomes" id="UP000028780"/>
    </source>
</evidence>
<evidence type="ECO:0000313" key="2">
    <source>
        <dbReference type="EMBL" id="SNV73990.1"/>
    </source>
</evidence>